<comment type="catalytic activity">
    <reaction evidence="11">
        <text>L-alpha-aminoacyl-L-histidine(out) = L-alpha-aminoacyl-L-histidine(in)</text>
        <dbReference type="Rhea" id="RHEA:79375"/>
        <dbReference type="ChEBI" id="CHEBI:229967"/>
    </reaction>
</comment>
<comment type="catalytic activity">
    <reaction evidence="16">
        <text>L-lysyl-L-lysine(out) = L-lysyl-L-lysine(in)</text>
        <dbReference type="Rhea" id="RHEA:79403"/>
        <dbReference type="ChEBI" id="CHEBI:229956"/>
    </reaction>
</comment>
<dbReference type="InterPro" id="IPR036259">
    <property type="entry name" value="MFS_trans_sf"/>
</dbReference>
<comment type="catalytic activity">
    <reaction evidence="17">
        <text>L-arginyl-glycine(out) = L-arginyl-glycine(in)</text>
        <dbReference type="Rhea" id="RHEA:79391"/>
        <dbReference type="ChEBI" id="CHEBI:229955"/>
    </reaction>
</comment>
<feature type="transmembrane region" description="Helical" evidence="25">
    <location>
        <begin position="225"/>
        <end position="244"/>
    </location>
</feature>
<comment type="catalytic activity">
    <reaction evidence="13">
        <text>L-alpha-aminoacyl-L-lysine(out) = L-alpha-aminoacyl-L-lysine(in)</text>
        <dbReference type="Rhea" id="RHEA:79383"/>
        <dbReference type="ChEBI" id="CHEBI:229966"/>
    </reaction>
</comment>
<evidence type="ECO:0000256" key="15">
    <source>
        <dbReference type="ARBA" id="ARBA00044899"/>
    </source>
</evidence>
<evidence type="ECO:0000256" key="25">
    <source>
        <dbReference type="SAM" id="Phobius"/>
    </source>
</evidence>
<evidence type="ECO:0000256" key="4">
    <source>
        <dbReference type="ARBA" id="ARBA00022692"/>
    </source>
</evidence>
<dbReference type="Gene3D" id="1.20.1250.20">
    <property type="entry name" value="MFS general substrate transporter like domains"/>
    <property type="match status" value="2"/>
</dbReference>
<dbReference type="Pfam" id="PF07690">
    <property type="entry name" value="MFS_1"/>
    <property type="match status" value="1"/>
</dbReference>
<sequence>MLMSLEKKNTKSIVVYPVIVISLAACFLFYKYVLQIFPSIITEPLMKQFHLTGTGLGNLAATFYYSYTVTQLFVGILLDKYGTRQFTSIAIFCCAFGVLLFSTAETLSVAVIARALMGVGVAFATVSYMKLAADWFSPKQYAFVSGLLATAAMAGAVFGQAPLAWFIAHFGWRQCLFSVGVSGVILSCLFFMVVRDRPSALRMTITRAPISFKEVLQVIKSKQNWLLTLYSGLAFSPIAVFGGLWGNPFLEEAYHLSKTQSASLISLVFVGLGLGSPILGLLSDRLGKRQYVMLFSTLASTAALTLVLYCHTLSLTALSVLLFLFGFGLGSFMLVFAMGKEINSVALTATVIAMINTSDAIFDALTEPLIGKLLDMGWEGGIVNGVHQFSLSSYHLALSLLPIYLIVGSLLLLWVKEPIKET</sequence>
<keyword evidence="4 25" id="KW-0812">Transmembrane</keyword>
<keyword evidence="29" id="KW-1185">Reference proteome</keyword>
<organism evidence="28 30">
    <name type="scientific">Legionella gratiana</name>
    <dbReference type="NCBI Taxonomy" id="45066"/>
    <lineage>
        <taxon>Bacteria</taxon>
        <taxon>Pseudomonadati</taxon>
        <taxon>Pseudomonadota</taxon>
        <taxon>Gammaproteobacteria</taxon>
        <taxon>Legionellales</taxon>
        <taxon>Legionellaceae</taxon>
        <taxon>Legionella</taxon>
    </lineage>
</organism>
<dbReference type="Proteomes" id="UP000254476">
    <property type="component" value="Unassembled WGS sequence"/>
</dbReference>
<name>A0A378JF50_9GAMM</name>
<feature type="domain" description="Major facilitator superfamily (MFS) profile" evidence="26">
    <location>
        <begin position="19"/>
        <end position="420"/>
    </location>
</feature>
<keyword evidence="3" id="KW-0813">Transport</keyword>
<evidence type="ECO:0000313" key="30">
    <source>
        <dbReference type="Proteomes" id="UP000254476"/>
    </source>
</evidence>
<evidence type="ECO:0000256" key="19">
    <source>
        <dbReference type="ARBA" id="ARBA00044919"/>
    </source>
</evidence>
<dbReference type="PROSITE" id="PS50850">
    <property type="entry name" value="MFS"/>
    <property type="match status" value="1"/>
</dbReference>
<keyword evidence="6 25" id="KW-0472">Membrane</keyword>
<comment type="catalytic activity">
    <reaction evidence="14">
        <text>L-aspartyl-L-lysine(out) = L-aspartyl-L-lysine(in)</text>
        <dbReference type="Rhea" id="RHEA:79411"/>
        <dbReference type="ChEBI" id="CHEBI:229953"/>
    </reaction>
</comment>
<evidence type="ECO:0000256" key="11">
    <source>
        <dbReference type="ARBA" id="ARBA00044884"/>
    </source>
</evidence>
<evidence type="ECO:0000259" key="26">
    <source>
        <dbReference type="PROSITE" id="PS50850"/>
    </source>
</evidence>
<evidence type="ECO:0000256" key="1">
    <source>
        <dbReference type="ARBA" id="ARBA00004155"/>
    </source>
</evidence>
<evidence type="ECO:0000256" key="20">
    <source>
        <dbReference type="ARBA" id="ARBA00044924"/>
    </source>
</evidence>
<evidence type="ECO:0000256" key="17">
    <source>
        <dbReference type="ARBA" id="ARBA00044903"/>
    </source>
</evidence>
<dbReference type="RefSeq" id="WP_058499638.1">
    <property type="nucleotide sequence ID" value="NZ_CAAAHW010000022.1"/>
</dbReference>
<comment type="catalytic activity">
    <reaction evidence="15">
        <text>L-arginyl-L-alpha-amino acid(out) = L-arginyl-L-alpha-amino acid(in)</text>
        <dbReference type="Rhea" id="RHEA:79371"/>
        <dbReference type="ChEBI" id="CHEBI:84315"/>
    </reaction>
</comment>
<protein>
    <recommendedName>
        <fullName evidence="21">Lysosomal dipeptide transporter MFSD1</fullName>
    </recommendedName>
    <alternativeName>
        <fullName evidence="22">Major facilitator superfamily domain-containing protein 1</fullName>
    </alternativeName>
</protein>
<accession>A0A378JF50</accession>
<gene>
    <name evidence="28" type="primary">phtJ_1</name>
    <name evidence="27" type="synonym">phtJ_2</name>
    <name evidence="27" type="ORF">Lgra_2515</name>
    <name evidence="28" type="ORF">NCTC12388_03005</name>
</gene>
<dbReference type="SUPFAM" id="SSF103473">
    <property type="entry name" value="MFS general substrate transporter"/>
    <property type="match status" value="1"/>
</dbReference>
<proteinExistence type="inferred from homology"/>
<evidence type="ECO:0000313" key="27">
    <source>
        <dbReference type="EMBL" id="KTD06677.1"/>
    </source>
</evidence>
<feature type="transmembrane region" description="Helical" evidence="25">
    <location>
        <begin position="345"/>
        <end position="365"/>
    </location>
</feature>
<dbReference type="InterPro" id="IPR052187">
    <property type="entry name" value="MFSD1"/>
</dbReference>
<dbReference type="AlphaFoldDB" id="A0A378JF50"/>
<comment type="catalytic activity">
    <reaction evidence="19">
        <text>L-alanyl-L-lysine(out) = L-alanyl-L-lysine(in)</text>
        <dbReference type="Rhea" id="RHEA:79415"/>
        <dbReference type="ChEBI" id="CHEBI:192470"/>
    </reaction>
</comment>
<feature type="transmembrane region" description="Helical" evidence="25">
    <location>
        <begin position="110"/>
        <end position="129"/>
    </location>
</feature>
<evidence type="ECO:0000256" key="10">
    <source>
        <dbReference type="ARBA" id="ARBA00044881"/>
    </source>
</evidence>
<feature type="transmembrane region" description="Helical" evidence="25">
    <location>
        <begin position="141"/>
        <end position="165"/>
    </location>
</feature>
<evidence type="ECO:0000256" key="21">
    <source>
        <dbReference type="ARBA" id="ARBA00044985"/>
    </source>
</evidence>
<feature type="transmembrane region" description="Helical" evidence="25">
    <location>
        <begin position="315"/>
        <end position="338"/>
    </location>
</feature>
<comment type="catalytic activity">
    <reaction evidence="12">
        <text>L-lysyl-L-alpha-amino acid(out) = L-lysyl-L-alpha-amino acid(in)</text>
        <dbReference type="Rhea" id="RHEA:79387"/>
        <dbReference type="ChEBI" id="CHEBI:229965"/>
    </reaction>
</comment>
<evidence type="ECO:0000256" key="2">
    <source>
        <dbReference type="ARBA" id="ARBA00008335"/>
    </source>
</evidence>
<evidence type="ECO:0000256" key="24">
    <source>
        <dbReference type="ARBA" id="ARBA00046376"/>
    </source>
</evidence>
<dbReference type="InterPro" id="IPR020846">
    <property type="entry name" value="MFS_dom"/>
</dbReference>
<keyword evidence="7" id="KW-0458">Lysosome</keyword>
<feature type="transmembrane region" description="Helical" evidence="25">
    <location>
        <begin position="12"/>
        <end position="33"/>
    </location>
</feature>
<evidence type="ECO:0000256" key="14">
    <source>
        <dbReference type="ARBA" id="ARBA00044898"/>
    </source>
</evidence>
<comment type="catalytic activity">
    <reaction evidence="9">
        <text>L-histidyl-glycine(out) = L-histidyl-glycine(in)</text>
        <dbReference type="Rhea" id="RHEA:79395"/>
        <dbReference type="ChEBI" id="CHEBI:229957"/>
    </reaction>
</comment>
<dbReference type="EMBL" id="UGOB01000001">
    <property type="protein sequence ID" value="STX46245.1"/>
    <property type="molecule type" value="Genomic_DNA"/>
</dbReference>
<feature type="transmembrane region" description="Helical" evidence="25">
    <location>
        <begin position="291"/>
        <end position="309"/>
    </location>
</feature>
<evidence type="ECO:0000256" key="6">
    <source>
        <dbReference type="ARBA" id="ARBA00023136"/>
    </source>
</evidence>
<evidence type="ECO:0000313" key="29">
    <source>
        <dbReference type="Proteomes" id="UP000054691"/>
    </source>
</evidence>
<evidence type="ECO:0000256" key="8">
    <source>
        <dbReference type="ARBA" id="ARBA00044876"/>
    </source>
</evidence>
<comment type="function">
    <text evidence="23">Lysosomal dipeptide uniporter that selectively exports lysine, arginine or histidine-containing dipeptides with a net positive charge from the lysosome lumen into the cytosol. Could play a role in a specific type of protein O-glycosylation indirectly regulating macrophages migration and tissue invasion. Also essential for liver homeostasis.</text>
</comment>
<dbReference type="OrthoDB" id="5620971at2"/>
<reference evidence="28 30" key="2">
    <citation type="submission" date="2018-06" db="EMBL/GenBank/DDBJ databases">
        <authorList>
            <consortium name="Pathogen Informatics"/>
            <person name="Doyle S."/>
        </authorList>
    </citation>
    <scope>NUCLEOTIDE SEQUENCE [LARGE SCALE GENOMIC DNA]</scope>
    <source>
        <strain evidence="28 30">NCTC12388</strain>
    </source>
</reference>
<comment type="catalytic activity">
    <reaction evidence="18">
        <text>L-histidyl-L-alpha-amino acid(out) = L-histidyl-L-alpha-amino acid(in)</text>
        <dbReference type="Rhea" id="RHEA:79379"/>
        <dbReference type="ChEBI" id="CHEBI:229964"/>
    </reaction>
</comment>
<evidence type="ECO:0000256" key="3">
    <source>
        <dbReference type="ARBA" id="ARBA00022448"/>
    </source>
</evidence>
<dbReference type="GO" id="GO:0005765">
    <property type="term" value="C:lysosomal membrane"/>
    <property type="evidence" value="ECO:0007669"/>
    <property type="project" value="UniProtKB-SubCell"/>
</dbReference>
<dbReference type="PROSITE" id="PS51257">
    <property type="entry name" value="PROKAR_LIPOPROTEIN"/>
    <property type="match status" value="1"/>
</dbReference>
<evidence type="ECO:0000256" key="22">
    <source>
        <dbReference type="ARBA" id="ARBA00045018"/>
    </source>
</evidence>
<feature type="transmembrane region" description="Helical" evidence="25">
    <location>
        <begin position="394"/>
        <end position="415"/>
    </location>
</feature>
<evidence type="ECO:0000256" key="18">
    <source>
        <dbReference type="ARBA" id="ARBA00044912"/>
    </source>
</evidence>
<evidence type="ECO:0000256" key="5">
    <source>
        <dbReference type="ARBA" id="ARBA00022989"/>
    </source>
</evidence>
<evidence type="ECO:0000256" key="13">
    <source>
        <dbReference type="ARBA" id="ARBA00044893"/>
    </source>
</evidence>
<evidence type="ECO:0000313" key="28">
    <source>
        <dbReference type="EMBL" id="STX46245.1"/>
    </source>
</evidence>
<reference evidence="27 29" key="1">
    <citation type="submission" date="2015-11" db="EMBL/GenBank/DDBJ databases">
        <title>Genomic analysis of 38 Legionella species identifies large and diverse effector repertoires.</title>
        <authorList>
            <person name="Burstein D."/>
            <person name="Amaro F."/>
            <person name="Zusman T."/>
            <person name="Lifshitz Z."/>
            <person name="Cohen O."/>
            <person name="Gilbert J.A."/>
            <person name="Pupko T."/>
            <person name="Shuman H.A."/>
            <person name="Segal G."/>
        </authorList>
    </citation>
    <scope>NUCLEOTIDE SEQUENCE [LARGE SCALE GENOMIC DNA]</scope>
    <source>
        <strain evidence="27 29">Lyon 8420412</strain>
    </source>
</reference>
<keyword evidence="5 25" id="KW-1133">Transmembrane helix</keyword>
<comment type="catalytic activity">
    <reaction evidence="10">
        <text>L-alpha-aminoacyl-L-arginine(out) = L-alpha-aminoacyl-L-arginine(in)</text>
        <dbReference type="Rhea" id="RHEA:79367"/>
        <dbReference type="ChEBI" id="CHEBI:229968"/>
    </reaction>
</comment>
<comment type="subcellular location">
    <subcellularLocation>
        <location evidence="1">Lysosome membrane</location>
        <topology evidence="1">Multi-pass membrane protein</topology>
    </subcellularLocation>
</comment>
<dbReference type="InterPro" id="IPR011701">
    <property type="entry name" value="MFS"/>
</dbReference>
<dbReference type="GO" id="GO:0022857">
    <property type="term" value="F:transmembrane transporter activity"/>
    <property type="evidence" value="ECO:0007669"/>
    <property type="project" value="InterPro"/>
</dbReference>
<feature type="transmembrane region" description="Helical" evidence="25">
    <location>
        <begin position="53"/>
        <end position="74"/>
    </location>
</feature>
<feature type="transmembrane region" description="Helical" evidence="25">
    <location>
        <begin position="171"/>
        <end position="194"/>
    </location>
</feature>
<dbReference type="PANTHER" id="PTHR23512">
    <property type="entry name" value="MAJOR FACILITATOR SUPERFAMILY DOMAIN-CONTAINING PROTEIN 1"/>
    <property type="match status" value="1"/>
</dbReference>
<evidence type="ECO:0000256" key="16">
    <source>
        <dbReference type="ARBA" id="ARBA00044900"/>
    </source>
</evidence>
<dbReference type="EMBL" id="LNYE01000026">
    <property type="protein sequence ID" value="KTD06677.1"/>
    <property type="molecule type" value="Genomic_DNA"/>
</dbReference>
<comment type="catalytic activity">
    <reaction evidence="20">
        <text>L-lysyl-glycine(out) = L-lysyl-glycine(in)</text>
        <dbReference type="Rhea" id="RHEA:79407"/>
        <dbReference type="ChEBI" id="CHEBI:191202"/>
    </reaction>
</comment>
<comment type="similarity">
    <text evidence="2">Belongs to the major facilitator superfamily.</text>
</comment>
<evidence type="ECO:0000256" key="12">
    <source>
        <dbReference type="ARBA" id="ARBA00044891"/>
    </source>
</evidence>
<comment type="subunit">
    <text evidence="24">Homodimer. Interacts with lysosomal protein GLMP (via lumenal domain); the interaction starts while both proteins are still in the endoplasmic reticulum and is required for stabilization of MFSD1 in lysosomes but has no direct effect on its targeting to lysosomes or transporter activity.</text>
</comment>
<feature type="transmembrane region" description="Helical" evidence="25">
    <location>
        <begin position="86"/>
        <end position="104"/>
    </location>
</feature>
<dbReference type="Proteomes" id="UP000054691">
    <property type="component" value="Unassembled WGS sequence"/>
</dbReference>
<evidence type="ECO:0000256" key="7">
    <source>
        <dbReference type="ARBA" id="ARBA00023228"/>
    </source>
</evidence>
<feature type="transmembrane region" description="Helical" evidence="25">
    <location>
        <begin position="264"/>
        <end position="282"/>
    </location>
</feature>
<dbReference type="PANTHER" id="PTHR23512:SF3">
    <property type="entry name" value="MAJOR FACILITATOR SUPERFAMILY DOMAIN-CONTAINING PROTEIN 1"/>
    <property type="match status" value="1"/>
</dbReference>
<evidence type="ECO:0000256" key="23">
    <source>
        <dbReference type="ARBA" id="ARBA00045709"/>
    </source>
</evidence>
<comment type="catalytic activity">
    <reaction evidence="8">
        <text>L-lysyl-L-alanine(out) = L-lysyl-L-alanine(in)</text>
        <dbReference type="Rhea" id="RHEA:79399"/>
        <dbReference type="ChEBI" id="CHEBI:229954"/>
    </reaction>
</comment>
<evidence type="ECO:0000256" key="9">
    <source>
        <dbReference type="ARBA" id="ARBA00044878"/>
    </source>
</evidence>